<dbReference type="Gene3D" id="3.30.565.10">
    <property type="entry name" value="Histidine kinase-like ATPase, C-terminal domain"/>
    <property type="match status" value="1"/>
</dbReference>
<feature type="transmembrane region" description="Helical" evidence="1">
    <location>
        <begin position="6"/>
        <end position="23"/>
    </location>
</feature>
<feature type="domain" description="Sensor histidine kinase NatK-like C-terminal" evidence="2">
    <location>
        <begin position="337"/>
        <end position="437"/>
    </location>
</feature>
<feature type="transmembrane region" description="Helical" evidence="1">
    <location>
        <begin position="191"/>
        <end position="211"/>
    </location>
</feature>
<dbReference type="PANTHER" id="PTHR40448:SF1">
    <property type="entry name" value="TWO-COMPONENT SENSOR HISTIDINE KINASE"/>
    <property type="match status" value="1"/>
</dbReference>
<sequence length="462" mass="53322">MSFLFRLVAVCLFTVYSVSFLLYHRRNFLMKRNHLIFFLVSAVINFSFSAAWGLAISSHYGALALLVIVLLELKVLYQMNPMQLLFESGYFVAVLYWGRGIVLPVFALILNRNVQWVRQDKFYYSIAWILSLCVILVYNMLFRHFIAPKAKVQTFYRSNEHIRFVAVFQVCLLGYLLFINLGRYYGADLPWYNMACIISCIICFAAQGLIVNRGIRTSSLLKYELHTELQQQQLERQLRHYKACQKYTESFRAFKQDYNYMITSVKSLLSIGEYQKAISLLDTIYEINHKQVPVQHSYSNNILLDALLQDTADRCEEQSTQFSANVYLPIGHNISETDIVRMFTNLFNNAAEACAKVTSDSERFIAITSRYVSHNGWLKIETANSFHGKVLIRNGIPESTKPNRDFHGLGLSIIDETATKLGGIMVIDVDQKKMIFRTTLLLPVNIQRWNKKETHFCPSSPA</sequence>
<gene>
    <name evidence="3" type="ORF">SAMN02745906_1888</name>
</gene>
<dbReference type="Pfam" id="PF14501">
    <property type="entry name" value="HATPase_c_5"/>
    <property type="match status" value="1"/>
</dbReference>
<name>A0ABY1C7V8_9FIRM</name>
<evidence type="ECO:0000259" key="2">
    <source>
        <dbReference type="Pfam" id="PF14501"/>
    </source>
</evidence>
<dbReference type="RefSeq" id="WP_054790012.1">
    <property type="nucleotide sequence ID" value="NZ_LT630003.1"/>
</dbReference>
<evidence type="ECO:0000256" key="1">
    <source>
        <dbReference type="SAM" id="Phobius"/>
    </source>
</evidence>
<feature type="transmembrane region" description="Helical" evidence="1">
    <location>
        <begin position="89"/>
        <end position="110"/>
    </location>
</feature>
<dbReference type="CDD" id="cd16935">
    <property type="entry name" value="HATPase_AgrC-ComD-like"/>
    <property type="match status" value="1"/>
</dbReference>
<feature type="transmembrane region" description="Helical" evidence="1">
    <location>
        <begin position="35"/>
        <end position="54"/>
    </location>
</feature>
<keyword evidence="1" id="KW-0812">Transmembrane</keyword>
<dbReference type="PANTHER" id="PTHR40448">
    <property type="entry name" value="TWO-COMPONENT SENSOR HISTIDINE KINASE"/>
    <property type="match status" value="1"/>
</dbReference>
<accession>A0ABY1C7V8</accession>
<evidence type="ECO:0000313" key="3">
    <source>
        <dbReference type="EMBL" id="SET78541.1"/>
    </source>
</evidence>
<reference evidence="3 4" key="1">
    <citation type="submission" date="2016-10" db="EMBL/GenBank/DDBJ databases">
        <authorList>
            <person name="Varghese N."/>
            <person name="Submissions S."/>
        </authorList>
    </citation>
    <scope>NUCLEOTIDE SEQUENCE [LARGE SCALE GENOMIC DNA]</scope>
    <source>
        <strain evidence="3 4">ATCC 19403</strain>
    </source>
</reference>
<organism evidence="3 4">
    <name type="scientific">Lacrimispora sphenoides JCM 1415</name>
    <dbReference type="NCBI Taxonomy" id="1297793"/>
    <lineage>
        <taxon>Bacteria</taxon>
        <taxon>Bacillati</taxon>
        <taxon>Bacillota</taxon>
        <taxon>Clostridia</taxon>
        <taxon>Lachnospirales</taxon>
        <taxon>Lachnospiraceae</taxon>
        <taxon>Lacrimispora</taxon>
    </lineage>
</organism>
<keyword evidence="1" id="KW-0472">Membrane</keyword>
<dbReference type="InterPro" id="IPR032834">
    <property type="entry name" value="NatK-like_C"/>
</dbReference>
<keyword evidence="4" id="KW-1185">Reference proteome</keyword>
<keyword evidence="1" id="KW-1133">Transmembrane helix</keyword>
<dbReference type="InterPro" id="IPR036890">
    <property type="entry name" value="HATPase_C_sf"/>
</dbReference>
<proteinExistence type="predicted"/>
<protein>
    <submittedName>
        <fullName evidence="3">GHKL domain-containing protein</fullName>
    </submittedName>
</protein>
<dbReference type="EMBL" id="LT630003">
    <property type="protein sequence ID" value="SET78541.1"/>
    <property type="molecule type" value="Genomic_DNA"/>
</dbReference>
<dbReference type="Proteomes" id="UP000198970">
    <property type="component" value="Chromosome I"/>
</dbReference>
<feature type="transmembrane region" description="Helical" evidence="1">
    <location>
        <begin position="162"/>
        <end position="185"/>
    </location>
</feature>
<dbReference type="SUPFAM" id="SSF55874">
    <property type="entry name" value="ATPase domain of HSP90 chaperone/DNA topoisomerase II/histidine kinase"/>
    <property type="match status" value="1"/>
</dbReference>
<feature type="transmembrane region" description="Helical" evidence="1">
    <location>
        <begin position="122"/>
        <end position="141"/>
    </location>
</feature>
<evidence type="ECO:0000313" key="4">
    <source>
        <dbReference type="Proteomes" id="UP000198970"/>
    </source>
</evidence>